<evidence type="ECO:0008006" key="6">
    <source>
        <dbReference type="Google" id="ProtNLM"/>
    </source>
</evidence>
<protein>
    <recommendedName>
        <fullName evidence="6">Pentatricopeptide repeat-containing protein</fullName>
    </recommendedName>
</protein>
<dbReference type="PANTHER" id="PTHR47938">
    <property type="entry name" value="RESPIRATORY COMPLEX I CHAPERONE (CIA84), PUTATIVE (AFU_ORTHOLOGUE AFUA_2G06020)-RELATED"/>
    <property type="match status" value="1"/>
</dbReference>
<proteinExistence type="inferred from homology"/>
<feature type="repeat" description="PPR" evidence="3">
    <location>
        <begin position="117"/>
        <end position="151"/>
    </location>
</feature>
<dbReference type="InterPro" id="IPR011990">
    <property type="entry name" value="TPR-like_helical_dom_sf"/>
</dbReference>
<feature type="repeat" description="PPR" evidence="3">
    <location>
        <begin position="292"/>
        <end position="326"/>
    </location>
</feature>
<sequence>MLTLSKLRKIFEIPWGCSVCHRQNQSTLRDTKCLSHSCTEKYMYQPDLSSRTDSSTTEKQLDSRLGVRFCILFALKAEGLRSRPSLNLVCSAISRNNWYTLYSEALEQLRTSGVLLTSEAYRILLRTYVRLGMVEKAIAVFCQMRELYCEFDAHTYGTIIKPLLQKKMYLLVFALYNLMLKLNCSPDEYTYSLLIDGFCKCGRSGEVIEILEDMDRNNIRPNMVTFTSILSALCQGKKVDFAYRLFNQVKGDWFQPDLITYSVLLDGFCKLGRFDEALSLVQLLERDGFSLGVDNYSCIIDGLFRARRYREAFSWYTKMLKEGIMPDIVLYTIMIHGLSKEGRVGEAIKLLDEIVQSGLTPDALCYNVVIKGFCDIGLLDRALSLQLEISEHIQFPNACTYSILICGMCRDGLVGEAEQIFNQMEKLGCLPSIATFNALISGLCKAGQLEEARLLFCKMEIGKSPLLFLRLSQVGNRVVDGIGLRKTVEQMCESGQILDAYHLLIDSGVVPDITTYNILINAYCKAGNVDRALKLFEHLKLKGLSPDSVTYGTLIDGLYRAAREEDALKIYEQMLEKGGEPSCSVYKALMTWLCRKKNVSLAFSVWLKYLNELPGRVDDSTKDLEGYFNGGQVEKAIRRLLELDFKFKDFNLAPYTILLIGLCQAKRVKEALIIFSVLDEFNVNINPPSCIHLIRGLCDKQKLDKAVDVFHYALDKGFFLSRQIHNQLLMRLLSSPTNKEYAAALIKRMESLGFTFRRYHSKKVKSLILDYWRQQPKYRKHQADYLRQAWKARI</sequence>
<dbReference type="PANTHER" id="PTHR47938:SF35">
    <property type="entry name" value="PENTATRICOPEPTIDE REPEAT-CONTAINING PROTEIN 4, MITOCHONDRIAL-RELATED"/>
    <property type="match status" value="1"/>
</dbReference>
<dbReference type="NCBIfam" id="TIGR00756">
    <property type="entry name" value="PPR"/>
    <property type="match status" value="10"/>
</dbReference>
<evidence type="ECO:0000256" key="2">
    <source>
        <dbReference type="ARBA" id="ARBA00022737"/>
    </source>
</evidence>
<comment type="caution">
    <text evidence="4">The sequence shown here is derived from an EMBL/GenBank/DDBJ whole genome shotgun (WGS) entry which is preliminary data.</text>
</comment>
<feature type="repeat" description="PPR" evidence="3">
    <location>
        <begin position="327"/>
        <end position="361"/>
    </location>
</feature>
<evidence type="ECO:0000313" key="4">
    <source>
        <dbReference type="EMBL" id="KAK4268886.1"/>
    </source>
</evidence>
<comment type="similarity">
    <text evidence="1">Belongs to the PPR family. P subfamily.</text>
</comment>
<evidence type="ECO:0000313" key="5">
    <source>
        <dbReference type="Proteomes" id="UP001293593"/>
    </source>
</evidence>
<dbReference type="Pfam" id="PF01535">
    <property type="entry name" value="PPR"/>
    <property type="match status" value="4"/>
</dbReference>
<dbReference type="PROSITE" id="PS51375">
    <property type="entry name" value="PPR"/>
    <property type="match status" value="10"/>
</dbReference>
<dbReference type="Gene3D" id="1.25.40.10">
    <property type="entry name" value="Tetratricopeptide repeat domain"/>
    <property type="match status" value="6"/>
</dbReference>
<dbReference type="Pfam" id="PF13041">
    <property type="entry name" value="PPR_2"/>
    <property type="match status" value="5"/>
</dbReference>
<feature type="repeat" description="PPR" evidence="3">
    <location>
        <begin position="222"/>
        <end position="256"/>
    </location>
</feature>
<feature type="repeat" description="PPR" evidence="3">
    <location>
        <begin position="397"/>
        <end position="431"/>
    </location>
</feature>
<dbReference type="GO" id="GO:0003729">
    <property type="term" value="F:mRNA binding"/>
    <property type="evidence" value="ECO:0007669"/>
    <property type="project" value="TreeGrafter"/>
</dbReference>
<feature type="repeat" description="PPR" evidence="3">
    <location>
        <begin position="257"/>
        <end position="291"/>
    </location>
</feature>
<gene>
    <name evidence="4" type="ORF">QN277_022114</name>
</gene>
<evidence type="ECO:0000256" key="1">
    <source>
        <dbReference type="ARBA" id="ARBA00007626"/>
    </source>
</evidence>
<dbReference type="Proteomes" id="UP001293593">
    <property type="component" value="Unassembled WGS sequence"/>
</dbReference>
<evidence type="ECO:0000256" key="3">
    <source>
        <dbReference type="PROSITE-ProRule" id="PRU00708"/>
    </source>
</evidence>
<dbReference type="EMBL" id="JAWXYG010000006">
    <property type="protein sequence ID" value="KAK4268886.1"/>
    <property type="molecule type" value="Genomic_DNA"/>
</dbReference>
<keyword evidence="2" id="KW-0677">Repeat</keyword>
<feature type="repeat" description="PPR" evidence="3">
    <location>
        <begin position="512"/>
        <end position="546"/>
    </location>
</feature>
<dbReference type="SUPFAM" id="SSF81901">
    <property type="entry name" value="HCP-like"/>
    <property type="match status" value="2"/>
</dbReference>
<keyword evidence="5" id="KW-1185">Reference proteome</keyword>
<feature type="repeat" description="PPR" evidence="3">
    <location>
        <begin position="432"/>
        <end position="466"/>
    </location>
</feature>
<feature type="repeat" description="PPR" evidence="3">
    <location>
        <begin position="187"/>
        <end position="221"/>
    </location>
</feature>
<reference evidence="4" key="1">
    <citation type="submission" date="2023-10" db="EMBL/GenBank/DDBJ databases">
        <title>Chromosome-level genome of the transformable northern wattle, Acacia crassicarpa.</title>
        <authorList>
            <person name="Massaro I."/>
            <person name="Sinha N.R."/>
            <person name="Poethig S."/>
            <person name="Leichty A.R."/>
        </authorList>
    </citation>
    <scope>NUCLEOTIDE SEQUENCE</scope>
    <source>
        <strain evidence="4">Acra3RX</strain>
        <tissue evidence="4">Leaf</tissue>
    </source>
</reference>
<accession>A0AAE1MQ94</accession>
<name>A0AAE1MQ94_9FABA</name>
<dbReference type="InterPro" id="IPR002885">
    <property type="entry name" value="PPR_rpt"/>
</dbReference>
<dbReference type="AlphaFoldDB" id="A0AAE1MQ94"/>
<organism evidence="4 5">
    <name type="scientific">Acacia crassicarpa</name>
    <name type="common">northern wattle</name>
    <dbReference type="NCBI Taxonomy" id="499986"/>
    <lineage>
        <taxon>Eukaryota</taxon>
        <taxon>Viridiplantae</taxon>
        <taxon>Streptophyta</taxon>
        <taxon>Embryophyta</taxon>
        <taxon>Tracheophyta</taxon>
        <taxon>Spermatophyta</taxon>
        <taxon>Magnoliopsida</taxon>
        <taxon>eudicotyledons</taxon>
        <taxon>Gunneridae</taxon>
        <taxon>Pentapetalae</taxon>
        <taxon>rosids</taxon>
        <taxon>fabids</taxon>
        <taxon>Fabales</taxon>
        <taxon>Fabaceae</taxon>
        <taxon>Caesalpinioideae</taxon>
        <taxon>mimosoid clade</taxon>
        <taxon>Acacieae</taxon>
        <taxon>Acacia</taxon>
    </lineage>
</organism>
<feature type="repeat" description="PPR" evidence="3">
    <location>
        <begin position="547"/>
        <end position="581"/>
    </location>
</feature>